<accession>A0A7S2V736</accession>
<evidence type="ECO:0000256" key="2">
    <source>
        <dbReference type="SAM" id="MobiDB-lite"/>
    </source>
</evidence>
<feature type="region of interest" description="Disordered" evidence="2">
    <location>
        <begin position="60"/>
        <end position="88"/>
    </location>
</feature>
<keyword evidence="1" id="KW-0175">Coiled coil</keyword>
<feature type="coiled-coil region" evidence="1">
    <location>
        <begin position="111"/>
        <end position="166"/>
    </location>
</feature>
<feature type="compositionally biased region" description="Basic and acidic residues" evidence="2">
    <location>
        <begin position="60"/>
        <end position="85"/>
    </location>
</feature>
<gene>
    <name evidence="3" type="ORF">FJAP1339_LOCUS12269</name>
</gene>
<evidence type="ECO:0008006" key="4">
    <source>
        <dbReference type="Google" id="ProtNLM"/>
    </source>
</evidence>
<organism evidence="3">
    <name type="scientific">Fibrocapsa japonica</name>
    <dbReference type="NCBI Taxonomy" id="94617"/>
    <lineage>
        <taxon>Eukaryota</taxon>
        <taxon>Sar</taxon>
        <taxon>Stramenopiles</taxon>
        <taxon>Ochrophyta</taxon>
        <taxon>Raphidophyceae</taxon>
        <taxon>Chattonellales</taxon>
        <taxon>Chattonellaceae</taxon>
        <taxon>Fibrocapsa</taxon>
    </lineage>
</organism>
<protein>
    <recommendedName>
        <fullName evidence="4">Trichohyalin-plectin-homology domain-containing protein</fullName>
    </recommendedName>
</protein>
<sequence length="240" mass="28196">MDNQKPLSGTLEQQMAALGLSTADLEYPPDGEFNKTIMTRVESAQILSKKMMDRDRVKQEMLETQESNRRKIYEQRRRKRQDWQKRTQKSPFHVDLVAETEKIDEENRVRLAEERRRMHAAAMRKEKAKNEIILKALSEASDLEALRREKRAIHEEEKRLKALLDIEKTKAHRKQDLLAAQLGERQRKQTKSEFRRKNFQDALEAHLAQETAALRQKLDVPPRPDNTFESYGADTDYLGI</sequence>
<dbReference type="EMBL" id="HBHR01023874">
    <property type="protein sequence ID" value="CAD9875315.1"/>
    <property type="molecule type" value="Transcribed_RNA"/>
</dbReference>
<evidence type="ECO:0000256" key="1">
    <source>
        <dbReference type="SAM" id="Coils"/>
    </source>
</evidence>
<proteinExistence type="predicted"/>
<evidence type="ECO:0000313" key="3">
    <source>
        <dbReference type="EMBL" id="CAD9875315.1"/>
    </source>
</evidence>
<reference evidence="3" key="1">
    <citation type="submission" date="2021-01" db="EMBL/GenBank/DDBJ databases">
        <authorList>
            <person name="Corre E."/>
            <person name="Pelletier E."/>
            <person name="Niang G."/>
            <person name="Scheremetjew M."/>
            <person name="Finn R."/>
            <person name="Kale V."/>
            <person name="Holt S."/>
            <person name="Cochrane G."/>
            <person name="Meng A."/>
            <person name="Brown T."/>
            <person name="Cohen L."/>
        </authorList>
    </citation>
    <scope>NUCLEOTIDE SEQUENCE</scope>
    <source>
        <strain evidence="3">CCMP1661</strain>
    </source>
</reference>
<name>A0A7S2V736_9STRA</name>
<feature type="region of interest" description="Disordered" evidence="2">
    <location>
        <begin position="214"/>
        <end position="240"/>
    </location>
</feature>
<dbReference type="AlphaFoldDB" id="A0A7S2V736"/>